<comment type="caution">
    <text evidence="1">The sequence shown here is derived from an EMBL/GenBank/DDBJ whole genome shotgun (WGS) entry which is preliminary data.</text>
</comment>
<accession>A0ABP0QL29</accession>
<organism evidence="1 3">
    <name type="scientific">Durusdinium trenchii</name>
    <dbReference type="NCBI Taxonomy" id="1381693"/>
    <lineage>
        <taxon>Eukaryota</taxon>
        <taxon>Sar</taxon>
        <taxon>Alveolata</taxon>
        <taxon>Dinophyceae</taxon>
        <taxon>Suessiales</taxon>
        <taxon>Symbiodiniaceae</taxon>
        <taxon>Durusdinium</taxon>
    </lineage>
</organism>
<dbReference type="SUPFAM" id="SSF48403">
    <property type="entry name" value="Ankyrin repeat"/>
    <property type="match status" value="1"/>
</dbReference>
<protein>
    <submittedName>
        <fullName evidence="1">Uncharacterized protein</fullName>
    </submittedName>
</protein>
<name>A0ABP0QL29_9DINO</name>
<evidence type="ECO:0000313" key="3">
    <source>
        <dbReference type="Proteomes" id="UP001642484"/>
    </source>
</evidence>
<keyword evidence="3" id="KW-1185">Reference proteome</keyword>
<evidence type="ECO:0000313" key="1">
    <source>
        <dbReference type="EMBL" id="CAK9088921.1"/>
    </source>
</evidence>
<reference evidence="1 3" key="1">
    <citation type="submission" date="2024-02" db="EMBL/GenBank/DDBJ databases">
        <authorList>
            <person name="Chen Y."/>
            <person name="Shah S."/>
            <person name="Dougan E. K."/>
            <person name="Thang M."/>
            <person name="Chan C."/>
        </authorList>
    </citation>
    <scope>NUCLEOTIDE SEQUENCE [LARGE SCALE GENOMIC DNA]</scope>
</reference>
<proteinExistence type="predicted"/>
<sequence length="176" mass="19771">MDLLRPKAADRSPDSGHGDESVSTGVSSHSLPNHMTESLSTRASRQSRSSTKTICSMSRLDQRKALVRSFLQANDFLHVNEGKRYWGHTCYPLHVAVHQKNAAVIKALLLLGARSDLKYRGYTPEEYAQRKHRRWGGYDDVLKVLDETARPKRFLTQRGCVSDVGSDESTEISVEV</sequence>
<evidence type="ECO:0000313" key="2">
    <source>
        <dbReference type="EMBL" id="CAK9098191.1"/>
    </source>
</evidence>
<dbReference type="Proteomes" id="UP001642484">
    <property type="component" value="Unassembled WGS sequence"/>
</dbReference>
<dbReference type="EMBL" id="CAXAMN010025805">
    <property type="protein sequence ID" value="CAK9098191.1"/>
    <property type="molecule type" value="Genomic_DNA"/>
</dbReference>
<dbReference type="InterPro" id="IPR036770">
    <property type="entry name" value="Ankyrin_rpt-contain_sf"/>
</dbReference>
<gene>
    <name evidence="1" type="ORF">CCMP2556_LOCUS42846</name>
    <name evidence="2" type="ORF">CCMP2556_LOCUS46529</name>
</gene>
<dbReference type="Gene3D" id="1.25.40.20">
    <property type="entry name" value="Ankyrin repeat-containing domain"/>
    <property type="match status" value="1"/>
</dbReference>
<dbReference type="EMBL" id="CAXAMN010024694">
    <property type="protein sequence ID" value="CAK9088921.1"/>
    <property type="molecule type" value="Genomic_DNA"/>
</dbReference>